<feature type="compositionally biased region" description="Low complexity" evidence="6">
    <location>
        <begin position="562"/>
        <end position="584"/>
    </location>
</feature>
<keyword evidence="2" id="KW-0805">Transcription regulation</keyword>
<feature type="compositionally biased region" description="Polar residues" evidence="6">
    <location>
        <begin position="1"/>
        <end position="25"/>
    </location>
</feature>
<evidence type="ECO:0000256" key="1">
    <source>
        <dbReference type="ARBA" id="ARBA00004123"/>
    </source>
</evidence>
<feature type="compositionally biased region" description="Low complexity" evidence="6">
    <location>
        <begin position="248"/>
        <end position="261"/>
    </location>
</feature>
<evidence type="ECO:0000256" key="4">
    <source>
        <dbReference type="ARBA" id="ARBA00023163"/>
    </source>
</evidence>
<dbReference type="OrthoDB" id="8186989at2759"/>
<dbReference type="GO" id="GO:0016581">
    <property type="term" value="C:NuRD complex"/>
    <property type="evidence" value="ECO:0007669"/>
    <property type="project" value="TreeGrafter"/>
</dbReference>
<feature type="compositionally biased region" description="Acidic residues" evidence="6">
    <location>
        <begin position="98"/>
        <end position="109"/>
    </location>
</feature>
<protein>
    <recommendedName>
        <fullName evidence="7">Transcriptional repressor p66 coiled-coil MBD2-interaction domain-containing protein</fullName>
    </recommendedName>
</protein>
<sequence>MAQIDQVSTASLNGLGESNGTNGSHSLPIEPMDLSSISNGSPAKVGYANASSSGVDNESLQLSPASLRRRSTRASALKAQEKIKLKDENGQEHVQNGGEEEEKDEEMPAEDGVPVAKKRKLENGGNMDQFSHRFGIRIDDDDVYALTDESEVSSLHNSEVEVIRGHLEKYLSKELSEEQKNERLIMIKQCEAALRQEEAQLTMLKKVKSSQTLAAQKAAELKKLTANLPPSNSSGTAYKPIVAPPLNKPASSNAQNANNNTKQNAARNPLLALSGLTPQQQQELLSRLVASKAGGTTNQQQAALIAQMIAHINQQQLAQKEQQQVKDHPTVSASTAGNSLGLTQLQSKALAAQTPQQRSAAARAAFRSQADKQLVLLNGPKAPGPEIFFIPNANQPDFVPLLGLDLVVQRVLKDKNVMRPVTEPCYVCEECGTDFTTAWKAIGTHPDELHLYCEACVRSAQKRKIRNDHTGLLKKAFAKICSQEKEFEKQLAEGKLDDALAAAAASQQSQAARAHNNSLPSTSSPLPTQHRTSSVSTPTNVATTSNSNTPASSKMPQLKQMSSAPSKSSTPTNSKKNNSAASNAMSAQMQQIILQQFLQGPMRQQANFPALQQHMMQMWANPTLAAAAMNAQRMQNPNMAAMMAIMQAAQQSNSQNSSAQAQVQQQQQQQQMAALVAMMGGNAAMMNPHMMRALQQQMTSAHQRNADALKSKK</sequence>
<feature type="region of interest" description="Disordered" evidence="6">
    <location>
        <begin position="507"/>
        <end position="584"/>
    </location>
</feature>
<keyword evidence="5" id="KW-0539">Nucleus</keyword>
<feature type="compositionally biased region" description="Low complexity" evidence="6">
    <location>
        <begin position="507"/>
        <end position="553"/>
    </location>
</feature>
<gene>
    <name evidence="8" type="ORF">CAUJ_LOCUS786</name>
</gene>
<dbReference type="Pfam" id="PF16563">
    <property type="entry name" value="P66_CC"/>
    <property type="match status" value="1"/>
</dbReference>
<evidence type="ECO:0000256" key="3">
    <source>
        <dbReference type="ARBA" id="ARBA00023054"/>
    </source>
</evidence>
<dbReference type="InterPro" id="IPR032346">
    <property type="entry name" value="P66_CC"/>
</dbReference>
<feature type="region of interest" description="Disordered" evidence="6">
    <location>
        <begin position="225"/>
        <end position="261"/>
    </location>
</feature>
<reference evidence="8" key="1">
    <citation type="submission" date="2020-10" db="EMBL/GenBank/DDBJ databases">
        <authorList>
            <person name="Kikuchi T."/>
        </authorList>
    </citation>
    <scope>NUCLEOTIDE SEQUENCE</scope>
    <source>
        <strain evidence="8">NKZ352</strain>
    </source>
</reference>
<feature type="compositionally biased region" description="Polar residues" evidence="6">
    <location>
        <begin position="49"/>
        <end position="61"/>
    </location>
</feature>
<dbReference type="EMBL" id="CAJGYM010000001">
    <property type="protein sequence ID" value="CAD6184867.1"/>
    <property type="molecule type" value="Genomic_DNA"/>
</dbReference>
<feature type="compositionally biased region" description="Basic and acidic residues" evidence="6">
    <location>
        <begin position="79"/>
        <end position="91"/>
    </location>
</feature>
<name>A0A8S1GN28_9PELO</name>
<dbReference type="PANTHER" id="PTHR13455">
    <property type="entry name" value="TRANSCRIPTIONAL REPRESSOR P66-RELATED"/>
    <property type="match status" value="1"/>
</dbReference>
<evidence type="ECO:0000313" key="9">
    <source>
        <dbReference type="Proteomes" id="UP000835052"/>
    </source>
</evidence>
<comment type="caution">
    <text evidence="8">The sequence shown here is derived from an EMBL/GenBank/DDBJ whole genome shotgun (WGS) entry which is preliminary data.</text>
</comment>
<keyword evidence="3" id="KW-0175">Coiled coil</keyword>
<dbReference type="GO" id="GO:0000122">
    <property type="term" value="P:negative regulation of transcription by RNA polymerase II"/>
    <property type="evidence" value="ECO:0007669"/>
    <property type="project" value="InterPro"/>
</dbReference>
<accession>A0A8S1GN28</accession>
<evidence type="ECO:0000259" key="7">
    <source>
        <dbReference type="Pfam" id="PF16563"/>
    </source>
</evidence>
<dbReference type="Gene3D" id="6.10.250.1650">
    <property type="match status" value="1"/>
</dbReference>
<dbReference type="InterPro" id="IPR040386">
    <property type="entry name" value="P66"/>
</dbReference>
<keyword evidence="9" id="KW-1185">Reference proteome</keyword>
<comment type="subcellular location">
    <subcellularLocation>
        <location evidence="1">Nucleus</location>
    </subcellularLocation>
</comment>
<organism evidence="8 9">
    <name type="scientific">Caenorhabditis auriculariae</name>
    <dbReference type="NCBI Taxonomy" id="2777116"/>
    <lineage>
        <taxon>Eukaryota</taxon>
        <taxon>Metazoa</taxon>
        <taxon>Ecdysozoa</taxon>
        <taxon>Nematoda</taxon>
        <taxon>Chromadorea</taxon>
        <taxon>Rhabditida</taxon>
        <taxon>Rhabditina</taxon>
        <taxon>Rhabditomorpha</taxon>
        <taxon>Rhabditoidea</taxon>
        <taxon>Rhabditidae</taxon>
        <taxon>Peloderinae</taxon>
        <taxon>Caenorhabditis</taxon>
    </lineage>
</organism>
<evidence type="ECO:0000256" key="2">
    <source>
        <dbReference type="ARBA" id="ARBA00023015"/>
    </source>
</evidence>
<keyword evidence="4" id="KW-0804">Transcription</keyword>
<evidence type="ECO:0000256" key="5">
    <source>
        <dbReference type="ARBA" id="ARBA00023242"/>
    </source>
</evidence>
<feature type="region of interest" description="Disordered" evidence="6">
    <location>
        <begin position="1"/>
        <end position="129"/>
    </location>
</feature>
<dbReference type="Proteomes" id="UP000835052">
    <property type="component" value="Unassembled WGS sequence"/>
</dbReference>
<evidence type="ECO:0000256" key="6">
    <source>
        <dbReference type="SAM" id="MobiDB-lite"/>
    </source>
</evidence>
<evidence type="ECO:0000313" key="8">
    <source>
        <dbReference type="EMBL" id="CAD6184867.1"/>
    </source>
</evidence>
<dbReference type="PANTHER" id="PTHR13455:SF7">
    <property type="entry name" value="SIMJANG, ISOFORM E"/>
    <property type="match status" value="1"/>
</dbReference>
<dbReference type="AlphaFoldDB" id="A0A8S1GN28"/>
<proteinExistence type="predicted"/>
<feature type="domain" description="Transcriptional repressor p66 coiled-coil MBD2-interaction" evidence="7">
    <location>
        <begin position="178"/>
        <end position="219"/>
    </location>
</feature>